<dbReference type="PANTHER" id="PTHR46168">
    <property type="entry name" value="ARMADILLO REPEAT ONLY 4"/>
    <property type="match status" value="1"/>
</dbReference>
<dbReference type="SMART" id="SM00185">
    <property type="entry name" value="ARM"/>
    <property type="match status" value="5"/>
</dbReference>
<evidence type="ECO:0000256" key="1">
    <source>
        <dbReference type="ARBA" id="ARBA00022737"/>
    </source>
</evidence>
<protein>
    <recommendedName>
        <fullName evidence="3">DUF7792 domain-containing protein</fullName>
    </recommendedName>
</protein>
<reference evidence="4" key="1">
    <citation type="journal article" date="2023" name="Plant Biotechnol. J.">
        <title>Chromosome-level wild Hevea brasiliensis genome provides new tools for genomic-assisted breeding and valuable loci to elevate rubber yield.</title>
        <authorList>
            <person name="Cheng H."/>
            <person name="Song X."/>
            <person name="Hu Y."/>
            <person name="Wu T."/>
            <person name="Yang Q."/>
            <person name="An Z."/>
            <person name="Feng S."/>
            <person name="Deng Z."/>
            <person name="Wu W."/>
            <person name="Zeng X."/>
            <person name="Tu M."/>
            <person name="Wang X."/>
            <person name="Huang H."/>
        </authorList>
    </citation>
    <scope>NUCLEOTIDE SEQUENCE</scope>
    <source>
        <strain evidence="4">MT/VB/25A 57/8</strain>
    </source>
</reference>
<dbReference type="Gene3D" id="1.25.10.10">
    <property type="entry name" value="Leucine-rich Repeat Variant"/>
    <property type="match status" value="2"/>
</dbReference>
<keyword evidence="1" id="KW-0677">Repeat</keyword>
<name>A0ABQ9MCV9_HEVBR</name>
<evidence type="ECO:0000313" key="4">
    <source>
        <dbReference type="EMBL" id="KAJ9177753.1"/>
    </source>
</evidence>
<keyword evidence="5" id="KW-1185">Reference proteome</keyword>
<dbReference type="EMBL" id="JARPOI010000007">
    <property type="protein sequence ID" value="KAJ9177753.1"/>
    <property type="molecule type" value="Genomic_DNA"/>
</dbReference>
<comment type="caution">
    <text evidence="4">The sequence shown here is derived from an EMBL/GenBank/DDBJ whole genome shotgun (WGS) entry which is preliminary data.</text>
</comment>
<dbReference type="Pfam" id="PF25055">
    <property type="entry name" value="DUF7792"/>
    <property type="match status" value="1"/>
</dbReference>
<proteinExistence type="predicted"/>
<evidence type="ECO:0000259" key="3">
    <source>
        <dbReference type="Pfam" id="PF25055"/>
    </source>
</evidence>
<dbReference type="Proteomes" id="UP001174677">
    <property type="component" value="Chromosome 7"/>
</dbReference>
<dbReference type="InterPro" id="IPR016024">
    <property type="entry name" value="ARM-type_fold"/>
</dbReference>
<feature type="region of interest" description="Disordered" evidence="2">
    <location>
        <begin position="268"/>
        <end position="289"/>
    </location>
</feature>
<dbReference type="SUPFAM" id="SSF48371">
    <property type="entry name" value="ARM repeat"/>
    <property type="match status" value="1"/>
</dbReference>
<dbReference type="InterPro" id="IPR011989">
    <property type="entry name" value="ARM-like"/>
</dbReference>
<dbReference type="PANTHER" id="PTHR46168:SF9">
    <property type="entry name" value="ARMADILLO REPEAT ONLY 2"/>
    <property type="match status" value="1"/>
</dbReference>
<sequence length="543" mass="60437">MAKVTRKKKKLRKIIRDMCAHTRSEFYERPVHRIIDETEQVLYNAHSLVLKCCNNGFIKRPLVIIPAADFRKVPSQLESSAANACCSWAYYFVVNDQPGINISLPPIAANNPILGWIGGYISMLYYCSPDDRYNAKLIVDEVGIVPLLKLLKEGRIEEQVIAAKTIGTLGCNSETIQPIIDAGVCLVFAKILVQAEVAWPISQLVANCPQCRDIFAQHNIIRLLVEHLAFETDHVQNVVVMNNATSVLAIVMAKTRLDMSKAIDECNNDKPYHGRSPHQANSSLPSFEGDDLEDPNVKAHIKAMVARALLQLAKGNSSICCSITEWRAMTSFAVLLEKGTEDVQYSSAMALMEITEVAEQDTVLRRSAFKPSSPACKEVVDQLVKVIERQDTNLLIPCIKAIGNLARTFRNARLLRVRGYSFARLIRHLSESEAEICREALIALRKFACTENHLHLEHSQAIVDLGGVDPIIQLVGFGDKIAQVPALILLCNIALHVPNGEVLVRALDVIECATKQGNFTQDEMLQILIPESKSRLELYYTSD</sequence>
<evidence type="ECO:0000256" key="2">
    <source>
        <dbReference type="SAM" id="MobiDB-lite"/>
    </source>
</evidence>
<organism evidence="4 5">
    <name type="scientific">Hevea brasiliensis</name>
    <name type="common">Para rubber tree</name>
    <name type="synonym">Siphonia brasiliensis</name>
    <dbReference type="NCBI Taxonomy" id="3981"/>
    <lineage>
        <taxon>Eukaryota</taxon>
        <taxon>Viridiplantae</taxon>
        <taxon>Streptophyta</taxon>
        <taxon>Embryophyta</taxon>
        <taxon>Tracheophyta</taxon>
        <taxon>Spermatophyta</taxon>
        <taxon>Magnoliopsida</taxon>
        <taxon>eudicotyledons</taxon>
        <taxon>Gunneridae</taxon>
        <taxon>Pentapetalae</taxon>
        <taxon>rosids</taxon>
        <taxon>fabids</taxon>
        <taxon>Malpighiales</taxon>
        <taxon>Euphorbiaceae</taxon>
        <taxon>Crotonoideae</taxon>
        <taxon>Micrandreae</taxon>
        <taxon>Hevea</taxon>
    </lineage>
</organism>
<feature type="domain" description="DUF7792" evidence="3">
    <location>
        <begin position="2"/>
        <end position="83"/>
    </location>
</feature>
<dbReference type="InterPro" id="IPR000225">
    <property type="entry name" value="Armadillo"/>
</dbReference>
<accession>A0ABQ9MCV9</accession>
<dbReference type="InterPro" id="IPR056694">
    <property type="entry name" value="DUF7792"/>
</dbReference>
<gene>
    <name evidence="4" type="ORF">P3X46_012932</name>
</gene>
<evidence type="ECO:0000313" key="5">
    <source>
        <dbReference type="Proteomes" id="UP001174677"/>
    </source>
</evidence>